<evidence type="ECO:0000256" key="1">
    <source>
        <dbReference type="SAM" id="SignalP"/>
    </source>
</evidence>
<reference evidence="2 3" key="1">
    <citation type="submission" date="2019-10" db="EMBL/GenBank/DDBJ databases">
        <title>Alcanivorax sp.PA15-N-34 draft genome sequence.</title>
        <authorList>
            <person name="Liao X."/>
            <person name="Shao Z."/>
        </authorList>
    </citation>
    <scope>NUCLEOTIDE SEQUENCE [LARGE SCALE GENOMIC DNA]</scope>
    <source>
        <strain evidence="2 3">PA15-N-34</strain>
    </source>
</reference>
<gene>
    <name evidence="2" type="ORF">GFN93_08700</name>
</gene>
<accession>A0A6N7LSH1</accession>
<comment type="caution">
    <text evidence="2">The sequence shown here is derived from an EMBL/GenBank/DDBJ whole genome shotgun (WGS) entry which is preliminary data.</text>
</comment>
<name>A0A6N7LSH1_9GAMM</name>
<keyword evidence="1" id="KW-0732">Signal</keyword>
<proteinExistence type="predicted"/>
<dbReference type="RefSeq" id="WP_153500607.1">
    <property type="nucleotide sequence ID" value="NZ_WIRE01000001.1"/>
</dbReference>
<evidence type="ECO:0000313" key="2">
    <source>
        <dbReference type="EMBL" id="MQX53327.1"/>
    </source>
</evidence>
<protein>
    <recommendedName>
        <fullName evidence="4">DUF3575 domain-containing protein</fullName>
    </recommendedName>
</protein>
<feature type="chain" id="PRO_5027034860" description="DUF3575 domain-containing protein" evidence="1">
    <location>
        <begin position="19"/>
        <end position="168"/>
    </location>
</feature>
<sequence>MRRWLVSLFALLPFSAQADDALIGLGYLNGLVGVNLEWATTQNSFFVMPAYYVDSSGLDTDEFRWAAGWRHKMERGMMDESGFYTGLMAGDFGGERHYERLGAGFEIGHQWVKPYSRWTVSGVIGAVESLECAEYKAAFRCDSEEEQEQYDLDVEPVVILGISYSFRR</sequence>
<feature type="signal peptide" evidence="1">
    <location>
        <begin position="1"/>
        <end position="18"/>
    </location>
</feature>
<keyword evidence="3" id="KW-1185">Reference proteome</keyword>
<organism evidence="2 3">
    <name type="scientific">Alcanivorax sediminis</name>
    <dbReference type="NCBI Taxonomy" id="2663008"/>
    <lineage>
        <taxon>Bacteria</taxon>
        <taxon>Pseudomonadati</taxon>
        <taxon>Pseudomonadota</taxon>
        <taxon>Gammaproteobacteria</taxon>
        <taxon>Oceanospirillales</taxon>
        <taxon>Alcanivoracaceae</taxon>
        <taxon>Alcanivorax</taxon>
    </lineage>
</organism>
<dbReference type="Proteomes" id="UP000469421">
    <property type="component" value="Unassembled WGS sequence"/>
</dbReference>
<evidence type="ECO:0008006" key="4">
    <source>
        <dbReference type="Google" id="ProtNLM"/>
    </source>
</evidence>
<dbReference type="EMBL" id="WIRE01000001">
    <property type="protein sequence ID" value="MQX53327.1"/>
    <property type="molecule type" value="Genomic_DNA"/>
</dbReference>
<dbReference type="AlphaFoldDB" id="A0A6N7LSH1"/>
<evidence type="ECO:0000313" key="3">
    <source>
        <dbReference type="Proteomes" id="UP000469421"/>
    </source>
</evidence>